<protein>
    <submittedName>
        <fullName evidence="3">Lysophospholipase L1</fullName>
    </submittedName>
</protein>
<evidence type="ECO:0000256" key="1">
    <source>
        <dbReference type="SAM" id="Phobius"/>
    </source>
</evidence>
<feature type="transmembrane region" description="Helical" evidence="1">
    <location>
        <begin position="261"/>
        <end position="282"/>
    </location>
</feature>
<keyword evidence="1" id="KW-1133">Transmembrane helix</keyword>
<feature type="transmembrane region" description="Helical" evidence="1">
    <location>
        <begin position="221"/>
        <end position="241"/>
    </location>
</feature>
<proteinExistence type="predicted"/>
<sequence>MAIGLGQSPLVEGGQAMLWIRGLRVAAVAVGSVGGLSGAAYTLLQSQSRQARSIIGAPRDLPFNADGTYLPDGTGPIAASGGLTFGVFGDSSAAGLGAEAPDWLPGVQLARGLAEEAGLPVQLTTYAISGSRSSDLGRQVDRALIAPPRVALVMVGGNDVTARRGVAECAELLAEQVRRLVAAGTSVVVGTCPDLGSVRPIPQPLRSLAQRWSLALGRAQARALVGSGAAVVPLTLLSRHFATRPDELFSTDRFHPNGAGYALAAGVILAPLCAAAGLWGSARPAGCATVR</sequence>
<dbReference type="EMBL" id="JAMTCO010000010">
    <property type="protein sequence ID" value="MCP2271601.1"/>
    <property type="molecule type" value="Genomic_DNA"/>
</dbReference>
<keyword evidence="1" id="KW-0472">Membrane</keyword>
<reference evidence="3 4" key="1">
    <citation type="submission" date="2022-06" db="EMBL/GenBank/DDBJ databases">
        <title>Genomic Encyclopedia of Archaeal and Bacterial Type Strains, Phase II (KMG-II): from individual species to whole genera.</title>
        <authorList>
            <person name="Goeker M."/>
        </authorList>
    </citation>
    <scope>NUCLEOTIDE SEQUENCE [LARGE SCALE GENOMIC DNA]</scope>
    <source>
        <strain evidence="3 4">DSM 44255</strain>
    </source>
</reference>
<dbReference type="Pfam" id="PF13472">
    <property type="entry name" value="Lipase_GDSL_2"/>
    <property type="match status" value="1"/>
</dbReference>
<dbReference type="InterPro" id="IPR036514">
    <property type="entry name" value="SGNH_hydro_sf"/>
</dbReference>
<dbReference type="SUPFAM" id="SSF52266">
    <property type="entry name" value="SGNH hydrolase"/>
    <property type="match status" value="1"/>
</dbReference>
<dbReference type="Proteomes" id="UP001205185">
    <property type="component" value="Unassembled WGS sequence"/>
</dbReference>
<evidence type="ECO:0000259" key="2">
    <source>
        <dbReference type="Pfam" id="PF13472"/>
    </source>
</evidence>
<organism evidence="3 4">
    <name type="scientific">Actinokineospora diospyrosa</name>
    <dbReference type="NCBI Taxonomy" id="103728"/>
    <lineage>
        <taxon>Bacteria</taxon>
        <taxon>Bacillati</taxon>
        <taxon>Actinomycetota</taxon>
        <taxon>Actinomycetes</taxon>
        <taxon>Pseudonocardiales</taxon>
        <taxon>Pseudonocardiaceae</taxon>
        <taxon>Actinokineospora</taxon>
    </lineage>
</organism>
<dbReference type="InterPro" id="IPR051532">
    <property type="entry name" value="Ester_Hydrolysis_Enzymes"/>
</dbReference>
<keyword evidence="1" id="KW-0812">Transmembrane</keyword>
<dbReference type="Gene3D" id="3.40.50.1110">
    <property type="entry name" value="SGNH hydrolase"/>
    <property type="match status" value="1"/>
</dbReference>
<evidence type="ECO:0000313" key="3">
    <source>
        <dbReference type="EMBL" id="MCP2271601.1"/>
    </source>
</evidence>
<feature type="transmembrane region" description="Helical" evidence="1">
    <location>
        <begin position="25"/>
        <end position="44"/>
    </location>
</feature>
<accession>A0ABT1IG34</accession>
<dbReference type="PANTHER" id="PTHR30383">
    <property type="entry name" value="THIOESTERASE 1/PROTEASE 1/LYSOPHOSPHOLIPASE L1"/>
    <property type="match status" value="1"/>
</dbReference>
<evidence type="ECO:0000313" key="4">
    <source>
        <dbReference type="Proteomes" id="UP001205185"/>
    </source>
</evidence>
<dbReference type="PANTHER" id="PTHR30383:SF5">
    <property type="entry name" value="SGNH HYDROLASE-TYPE ESTERASE DOMAIN-CONTAINING PROTEIN"/>
    <property type="match status" value="1"/>
</dbReference>
<dbReference type="CDD" id="cd01836">
    <property type="entry name" value="FeeA_FeeB_like"/>
    <property type="match status" value="1"/>
</dbReference>
<keyword evidence="4" id="KW-1185">Reference proteome</keyword>
<comment type="caution">
    <text evidence="3">The sequence shown here is derived from an EMBL/GenBank/DDBJ whole genome shotgun (WGS) entry which is preliminary data.</text>
</comment>
<name>A0ABT1IG34_9PSEU</name>
<dbReference type="InterPro" id="IPR013830">
    <property type="entry name" value="SGNH_hydro"/>
</dbReference>
<gene>
    <name evidence="3" type="ORF">LV75_004115</name>
</gene>
<feature type="domain" description="SGNH hydrolase-type esterase" evidence="2">
    <location>
        <begin position="87"/>
        <end position="263"/>
    </location>
</feature>